<sequence length="129" mass="14318">MKGNTGFTFDFELDSGYRIADPAGLVDYLSRSAWSVRDGYMPNSVIYVQCLCNVADNLDLVVAGEEAGWVKKDSQTHRGAAENGYTEVSVWLLLNDSYSKIWGSDENRERLGKWPGEAPAVPENLVVPR</sequence>
<comment type="caution">
    <text evidence="1">The sequence shown here is derived from an EMBL/GenBank/DDBJ whole genome shotgun (WGS) entry which is preliminary data.</text>
</comment>
<gene>
    <name evidence="1" type="ORF">D9V34_06760</name>
</gene>
<reference evidence="1 2" key="1">
    <citation type="submission" date="2018-10" db="EMBL/GenBank/DDBJ databases">
        <authorList>
            <person name="Li J."/>
        </authorList>
    </citation>
    <scope>NUCLEOTIDE SEQUENCE [LARGE SCALE GENOMIC DNA]</scope>
    <source>
        <strain evidence="1 2">JCM 11654</strain>
    </source>
</reference>
<accession>A0A3L7AR20</accession>
<organism evidence="1 2">
    <name type="scientific">Mycetocola lacteus</name>
    <dbReference type="NCBI Taxonomy" id="76637"/>
    <lineage>
        <taxon>Bacteria</taxon>
        <taxon>Bacillati</taxon>
        <taxon>Actinomycetota</taxon>
        <taxon>Actinomycetes</taxon>
        <taxon>Micrococcales</taxon>
        <taxon>Microbacteriaceae</taxon>
        <taxon>Mycetocola</taxon>
    </lineage>
</organism>
<dbReference type="EMBL" id="RCUY01000005">
    <property type="protein sequence ID" value="RLP82943.1"/>
    <property type="molecule type" value="Genomic_DNA"/>
</dbReference>
<keyword evidence="2" id="KW-1185">Reference proteome</keyword>
<evidence type="ECO:0000313" key="2">
    <source>
        <dbReference type="Proteomes" id="UP000269438"/>
    </source>
</evidence>
<protein>
    <submittedName>
        <fullName evidence="1">Uncharacterized protein</fullName>
    </submittedName>
</protein>
<dbReference type="AlphaFoldDB" id="A0A3L7AR20"/>
<dbReference type="Proteomes" id="UP000269438">
    <property type="component" value="Unassembled WGS sequence"/>
</dbReference>
<evidence type="ECO:0000313" key="1">
    <source>
        <dbReference type="EMBL" id="RLP82943.1"/>
    </source>
</evidence>
<name>A0A3L7AR20_9MICO</name>
<proteinExistence type="predicted"/>